<evidence type="ECO:0000256" key="1">
    <source>
        <dbReference type="ARBA" id="ARBA00022729"/>
    </source>
</evidence>
<organism evidence="3 4">
    <name type="scientific">Halovivax cerinus</name>
    <dbReference type="NCBI Taxonomy" id="1487865"/>
    <lineage>
        <taxon>Archaea</taxon>
        <taxon>Methanobacteriati</taxon>
        <taxon>Methanobacteriota</taxon>
        <taxon>Stenosarchaea group</taxon>
        <taxon>Halobacteria</taxon>
        <taxon>Halobacteriales</taxon>
        <taxon>Natrialbaceae</taxon>
        <taxon>Halovivax</taxon>
    </lineage>
</organism>
<dbReference type="Gene3D" id="3.40.50.2300">
    <property type="match status" value="2"/>
</dbReference>
<reference evidence="3 4" key="1">
    <citation type="journal article" date="2019" name="Int. J. Syst. Evol. Microbiol.">
        <title>The Global Catalogue of Microorganisms (GCM) 10K type strain sequencing project: providing services to taxonomists for standard genome sequencing and annotation.</title>
        <authorList>
            <consortium name="The Broad Institute Genomics Platform"/>
            <consortium name="The Broad Institute Genome Sequencing Center for Infectious Disease"/>
            <person name="Wu L."/>
            <person name="Ma J."/>
        </authorList>
    </citation>
    <scope>NUCLEOTIDE SEQUENCE [LARGE SCALE GENOMIC DNA]</scope>
    <source>
        <strain evidence="3 4">IBRC-M 10256</strain>
    </source>
</reference>
<gene>
    <name evidence="3" type="ORF">ACFOUR_15485</name>
</gene>
<evidence type="ECO:0000313" key="3">
    <source>
        <dbReference type="EMBL" id="MFC3959764.1"/>
    </source>
</evidence>
<dbReference type="PANTHER" id="PTHR30483">
    <property type="entry name" value="LEUCINE-SPECIFIC-BINDING PROTEIN"/>
    <property type="match status" value="1"/>
</dbReference>
<dbReference type="Proteomes" id="UP001595846">
    <property type="component" value="Unassembled WGS sequence"/>
</dbReference>
<dbReference type="PROSITE" id="PS51318">
    <property type="entry name" value="TAT"/>
    <property type="match status" value="1"/>
</dbReference>
<dbReference type="GeneID" id="73902390"/>
<accession>A0ABD5NS34</accession>
<comment type="caution">
    <text evidence="3">The sequence shown here is derived from an EMBL/GenBank/DDBJ whole genome shotgun (WGS) entry which is preliminary data.</text>
</comment>
<dbReference type="Pfam" id="PF13458">
    <property type="entry name" value="Peripla_BP_6"/>
    <property type="match status" value="1"/>
</dbReference>
<dbReference type="InterPro" id="IPR006311">
    <property type="entry name" value="TAT_signal"/>
</dbReference>
<name>A0ABD5NS34_9EURY</name>
<dbReference type="InterPro" id="IPR051010">
    <property type="entry name" value="BCAA_transport"/>
</dbReference>
<dbReference type="RefSeq" id="WP_256533278.1">
    <property type="nucleotide sequence ID" value="NZ_CP101824.1"/>
</dbReference>
<protein>
    <submittedName>
        <fullName evidence="3">ABC transporter substrate-binding protein</fullName>
    </submittedName>
</protein>
<keyword evidence="1" id="KW-0732">Signal</keyword>
<proteinExistence type="predicted"/>
<dbReference type="PROSITE" id="PS51257">
    <property type="entry name" value="PROKAR_LIPOPROTEIN"/>
    <property type="match status" value="1"/>
</dbReference>
<dbReference type="SUPFAM" id="SSF53822">
    <property type="entry name" value="Periplasmic binding protein-like I"/>
    <property type="match status" value="1"/>
</dbReference>
<sequence length="428" mass="45651">MARILGSSQDVSRRRFLQATGASTAIGLAGCVGGDDGDSIKVGVPMPLSGPAGQTGEFVQGIYEFIVDEVVNRERPDLAPLTLAEEAGLPNHGNAEVEALFVDHRADPGEGRAEAEQLIEGDDVAMIIGAIQSPVTQSIGTLAATSQVPMVTSSTAPDLINTDNEWLWRPTPSDAVFAASQVEFAAARSDPAVETGAVVYEDSEFGSSAAREHQGQAQEAGIEIVEDISYTAEELTSFEAQTDVLASADPDVVFLTSHFADGILILETFQEREYMPRLLNVAGDLSGPEFYSERAELASNITMRSTYSDELQDRIPGVEAFAQALNDEAEIEFGGIPSRVTTMFQAALTGLDRAGSTDPQEIQAAMNDLEMSNEEAGAAYGVEFDERGQNTLASALILQAQDGGTRIVWPEDLVDDNPLVYPLPEWSG</sequence>
<dbReference type="InterPro" id="IPR028082">
    <property type="entry name" value="Peripla_BP_I"/>
</dbReference>
<keyword evidence="4" id="KW-1185">Reference proteome</keyword>
<dbReference type="AlphaFoldDB" id="A0ABD5NS34"/>
<evidence type="ECO:0000313" key="4">
    <source>
        <dbReference type="Proteomes" id="UP001595846"/>
    </source>
</evidence>
<evidence type="ECO:0000259" key="2">
    <source>
        <dbReference type="Pfam" id="PF13458"/>
    </source>
</evidence>
<dbReference type="EMBL" id="JBHSAQ010000013">
    <property type="protein sequence ID" value="MFC3959764.1"/>
    <property type="molecule type" value="Genomic_DNA"/>
</dbReference>
<feature type="domain" description="Leucine-binding protein" evidence="2">
    <location>
        <begin position="39"/>
        <end position="401"/>
    </location>
</feature>
<dbReference type="InterPro" id="IPR028081">
    <property type="entry name" value="Leu-bd"/>
</dbReference>